<keyword evidence="1" id="KW-0812">Transmembrane</keyword>
<keyword evidence="1" id="KW-0472">Membrane</keyword>
<comment type="caution">
    <text evidence="2">The sequence shown here is derived from an EMBL/GenBank/DDBJ whole genome shotgun (WGS) entry which is preliminary data.</text>
</comment>
<proteinExistence type="predicted"/>
<reference evidence="2" key="1">
    <citation type="submission" date="2020-08" db="EMBL/GenBank/DDBJ databases">
        <title>Genome sequencing and assembly of the red palm weevil Rhynchophorus ferrugineus.</title>
        <authorList>
            <person name="Dias G.B."/>
            <person name="Bergman C.M."/>
            <person name="Manee M."/>
        </authorList>
    </citation>
    <scope>NUCLEOTIDE SEQUENCE</scope>
    <source>
        <strain evidence="2">AA-2017</strain>
        <tissue evidence="2">Whole larva</tissue>
    </source>
</reference>
<sequence length="88" mass="8844">MSDYSRPSGRFFDLTATAAAAADDADAAAAAAAAATVIVAVAPVAVTVRTRDPKQENAELMPTSMGTKTSYEHVLEASGNVSGGRAGD</sequence>
<accession>A0A834MCI1</accession>
<evidence type="ECO:0000313" key="2">
    <source>
        <dbReference type="EMBL" id="KAF7274920.1"/>
    </source>
</evidence>
<keyword evidence="1" id="KW-1133">Transmembrane helix</keyword>
<dbReference type="Proteomes" id="UP000625711">
    <property type="component" value="Unassembled WGS sequence"/>
</dbReference>
<dbReference type="EMBL" id="JAACXV010011822">
    <property type="protein sequence ID" value="KAF7274920.1"/>
    <property type="molecule type" value="Genomic_DNA"/>
</dbReference>
<organism evidence="2 3">
    <name type="scientific">Rhynchophorus ferrugineus</name>
    <name type="common">Red palm weevil</name>
    <name type="synonym">Curculio ferrugineus</name>
    <dbReference type="NCBI Taxonomy" id="354439"/>
    <lineage>
        <taxon>Eukaryota</taxon>
        <taxon>Metazoa</taxon>
        <taxon>Ecdysozoa</taxon>
        <taxon>Arthropoda</taxon>
        <taxon>Hexapoda</taxon>
        <taxon>Insecta</taxon>
        <taxon>Pterygota</taxon>
        <taxon>Neoptera</taxon>
        <taxon>Endopterygota</taxon>
        <taxon>Coleoptera</taxon>
        <taxon>Polyphaga</taxon>
        <taxon>Cucujiformia</taxon>
        <taxon>Curculionidae</taxon>
        <taxon>Dryophthorinae</taxon>
        <taxon>Rhynchophorus</taxon>
    </lineage>
</organism>
<evidence type="ECO:0000256" key="1">
    <source>
        <dbReference type="SAM" id="Phobius"/>
    </source>
</evidence>
<keyword evidence="3" id="KW-1185">Reference proteome</keyword>
<dbReference type="AlphaFoldDB" id="A0A834MCI1"/>
<feature type="transmembrane region" description="Helical" evidence="1">
    <location>
        <begin position="27"/>
        <end position="48"/>
    </location>
</feature>
<gene>
    <name evidence="2" type="ORF">GWI33_012417</name>
</gene>
<protein>
    <submittedName>
        <fullName evidence="2">Uncharacterized protein</fullName>
    </submittedName>
</protein>
<evidence type="ECO:0000313" key="3">
    <source>
        <dbReference type="Proteomes" id="UP000625711"/>
    </source>
</evidence>
<name>A0A834MCI1_RHYFE</name>